<evidence type="ECO:0000313" key="2">
    <source>
        <dbReference type="EMBL" id="MBB4618382.1"/>
    </source>
</evidence>
<dbReference type="EMBL" id="JACHNY010000005">
    <property type="protein sequence ID" value="MBB4618382.1"/>
    <property type="molecule type" value="Genomic_DNA"/>
</dbReference>
<dbReference type="Gene3D" id="1.10.10.10">
    <property type="entry name" value="Winged helix-like DNA-binding domain superfamily/Winged helix DNA-binding domain"/>
    <property type="match status" value="1"/>
</dbReference>
<dbReference type="CDD" id="cd00130">
    <property type="entry name" value="PAS"/>
    <property type="match status" value="1"/>
</dbReference>
<name>A0A7W7AJW9_9SPHN</name>
<dbReference type="Gene3D" id="3.30.450.20">
    <property type="entry name" value="PAS domain"/>
    <property type="match status" value="1"/>
</dbReference>
<dbReference type="InterPro" id="IPR036390">
    <property type="entry name" value="WH_DNA-bd_sf"/>
</dbReference>
<gene>
    <name evidence="2" type="ORF">GGQ96_002525</name>
</gene>
<dbReference type="SUPFAM" id="SSF55785">
    <property type="entry name" value="PYP-like sensor domain (PAS domain)"/>
    <property type="match status" value="1"/>
</dbReference>
<organism evidence="2 3">
    <name type="scientific">Sphingomonas abaci</name>
    <dbReference type="NCBI Taxonomy" id="237611"/>
    <lineage>
        <taxon>Bacteria</taxon>
        <taxon>Pseudomonadati</taxon>
        <taxon>Pseudomonadota</taxon>
        <taxon>Alphaproteobacteria</taxon>
        <taxon>Sphingomonadales</taxon>
        <taxon>Sphingomonadaceae</taxon>
        <taxon>Sphingomonas</taxon>
    </lineage>
</organism>
<reference evidence="2 3" key="1">
    <citation type="submission" date="2020-08" db="EMBL/GenBank/DDBJ databases">
        <title>Genomic Encyclopedia of Type Strains, Phase IV (KMG-IV): sequencing the most valuable type-strain genomes for metagenomic binning, comparative biology and taxonomic classification.</title>
        <authorList>
            <person name="Goeker M."/>
        </authorList>
    </citation>
    <scope>NUCLEOTIDE SEQUENCE [LARGE SCALE GENOMIC DNA]</scope>
    <source>
        <strain evidence="2 3">DSM 15867</strain>
    </source>
</reference>
<dbReference type="PROSITE" id="PS50112">
    <property type="entry name" value="PAS"/>
    <property type="match status" value="1"/>
</dbReference>
<evidence type="ECO:0000313" key="3">
    <source>
        <dbReference type="Proteomes" id="UP000574769"/>
    </source>
</evidence>
<dbReference type="NCBIfam" id="TIGR00229">
    <property type="entry name" value="sensory_box"/>
    <property type="match status" value="1"/>
</dbReference>
<dbReference type="Proteomes" id="UP000574769">
    <property type="component" value="Unassembled WGS sequence"/>
</dbReference>
<dbReference type="InterPro" id="IPR013655">
    <property type="entry name" value="PAS_fold_3"/>
</dbReference>
<protein>
    <submittedName>
        <fullName evidence="2">PAS domain S-box-containing protein</fullName>
    </submittedName>
</protein>
<accession>A0A7W7AJW9</accession>
<dbReference type="InterPro" id="IPR036388">
    <property type="entry name" value="WH-like_DNA-bd_sf"/>
</dbReference>
<feature type="domain" description="PAS" evidence="1">
    <location>
        <begin position="1"/>
        <end position="60"/>
    </location>
</feature>
<dbReference type="InterPro" id="IPR000014">
    <property type="entry name" value="PAS"/>
</dbReference>
<keyword evidence="3" id="KW-1185">Reference proteome</keyword>
<comment type="caution">
    <text evidence="2">The sequence shown here is derived from an EMBL/GenBank/DDBJ whole genome shotgun (WGS) entry which is preliminary data.</text>
</comment>
<dbReference type="InterPro" id="IPR035965">
    <property type="entry name" value="PAS-like_dom_sf"/>
</dbReference>
<sequence>MPTAHCVSTVDGIILTVDQGFLDLVGMSEEEVVGASYRDITHPDDLGRSATMLASLVDRAPPFRLQKRYIRPDGTIVVANLYVTRFSEPDRLVSTVFWNDHGRALPPARLWEMALRVRRLHAVRKVALGADLATDPVWSMLNCIYLAEAEGRVVDLADITTETGMAAGIVARWIQVLEVRGLIELGALAKRNVQLTHLGMAKMEAILSAPFELPISP</sequence>
<dbReference type="Pfam" id="PF08447">
    <property type="entry name" value="PAS_3"/>
    <property type="match status" value="1"/>
</dbReference>
<proteinExistence type="predicted"/>
<dbReference type="RefSeq" id="WP_184115206.1">
    <property type="nucleotide sequence ID" value="NZ_JACHNY010000005.1"/>
</dbReference>
<evidence type="ECO:0000259" key="1">
    <source>
        <dbReference type="PROSITE" id="PS50112"/>
    </source>
</evidence>
<dbReference type="AlphaFoldDB" id="A0A7W7AJW9"/>
<dbReference type="SUPFAM" id="SSF46785">
    <property type="entry name" value="Winged helix' DNA-binding domain"/>
    <property type="match status" value="1"/>
</dbReference>